<protein>
    <recommendedName>
        <fullName evidence="3">DUF692 domain-containing protein</fullName>
    </recommendedName>
</protein>
<evidence type="ECO:0000313" key="1">
    <source>
        <dbReference type="EMBL" id="SPP64993.1"/>
    </source>
</evidence>
<proteinExistence type="predicted"/>
<dbReference type="Proteomes" id="UP000248168">
    <property type="component" value="Unassembled WGS sequence"/>
</dbReference>
<evidence type="ECO:0008006" key="3">
    <source>
        <dbReference type="Google" id="ProtNLM"/>
    </source>
</evidence>
<dbReference type="InParanoid" id="A0A330L5D9"/>
<gene>
    <name evidence="1" type="ORF">NITLEN_20633</name>
</gene>
<keyword evidence="2" id="KW-1185">Reference proteome</keyword>
<dbReference type="Gene3D" id="3.20.20.150">
    <property type="entry name" value="Divalent-metal-dependent TIM barrel enzymes"/>
    <property type="match status" value="1"/>
</dbReference>
<dbReference type="EMBL" id="OUNR01000012">
    <property type="protein sequence ID" value="SPP64993.1"/>
    <property type="molecule type" value="Genomic_DNA"/>
</dbReference>
<reference evidence="2" key="1">
    <citation type="submission" date="2018-04" db="EMBL/GenBank/DDBJ databases">
        <authorList>
            <person name="Lucker S."/>
            <person name="Sakoula D."/>
        </authorList>
    </citation>
    <scope>NUCLEOTIDE SEQUENCE [LARGE SCALE GENOMIC DNA]</scope>
</reference>
<accession>A0A330L5D9</accession>
<dbReference type="AlphaFoldDB" id="A0A330L5D9"/>
<sequence>MLGMVPEWKGGRMTLSRDVCHDFQGRVDRIPVHGLGLSVDVYSPDLHSLLADLTSRQVLPMYLEVFHATSSALAAVRDQTNLPLPYHGEGLWVTQPGAGNDPLFQEEARMLASNLSLLRSAWSNHECATKHIAGYSFGTYLPPLYTTASADIVAKNINMVQAIFDQSAALPGGGSPLFLLEMPPLTFFVAGTLSIPAYFRCVTEQAACGLVLDVGHLWTVYRYSGAWRTQSLMQFVDDFLREFPVERVVEIHVAGLAVHESLVGEAGIAKSADPNLLPRWTDAHAAPIPSVLFEMLDQILRCGRLEQLRGMALEVDTKPNGLIADELAWFLERYKQVFDQPVLQGSVAGVSSSLPVHARFSTDSGVVSKTESLAEAYEAYAQIVSGRAEPVGPNWMAATACAEDLDWYRTKYLPYEILHWGGDVEAMFPETCRELAGRQIVTDSFVSYWFHRPHPVTRSYDFFDVKIDRFVEFISENASELTLLVQREATELRLAYQAANEASSQSTGVHR</sequence>
<dbReference type="Pfam" id="PF05114">
    <property type="entry name" value="MbnB_TglH_ChrH"/>
    <property type="match status" value="1"/>
</dbReference>
<dbReference type="InterPro" id="IPR007801">
    <property type="entry name" value="MbnB/TglH/ChrH"/>
</dbReference>
<evidence type="ECO:0000313" key="2">
    <source>
        <dbReference type="Proteomes" id="UP000248168"/>
    </source>
</evidence>
<name>A0A330L5D9_9BACT</name>
<organism evidence="1 2">
    <name type="scientific">Nitrospira lenta</name>
    <dbReference type="NCBI Taxonomy" id="1436998"/>
    <lineage>
        <taxon>Bacteria</taxon>
        <taxon>Pseudomonadati</taxon>
        <taxon>Nitrospirota</taxon>
        <taxon>Nitrospiria</taxon>
        <taxon>Nitrospirales</taxon>
        <taxon>Nitrospiraceae</taxon>
        <taxon>Nitrospira</taxon>
    </lineage>
</organism>
<dbReference type="OrthoDB" id="9772554at2"/>